<dbReference type="PANTHER" id="PTHR30292">
    <property type="entry name" value="UNCHARACTERIZED PROTEIN YBGL-RELATED"/>
    <property type="match status" value="1"/>
</dbReference>
<dbReference type="OrthoDB" id="9773478at2"/>
<dbReference type="NCBIfam" id="NF003816">
    <property type="entry name" value="PRK05406.1-5"/>
    <property type="match status" value="1"/>
</dbReference>
<dbReference type="Pfam" id="PF03746">
    <property type="entry name" value="LamB_YcsF"/>
    <property type="match status" value="1"/>
</dbReference>
<organism evidence="1 2">
    <name type="scientific">Lacibacter cauensis</name>
    <dbReference type="NCBI Taxonomy" id="510947"/>
    <lineage>
        <taxon>Bacteria</taxon>
        <taxon>Pseudomonadati</taxon>
        <taxon>Bacteroidota</taxon>
        <taxon>Chitinophagia</taxon>
        <taxon>Chitinophagales</taxon>
        <taxon>Chitinophagaceae</taxon>
        <taxon>Lacibacter</taxon>
    </lineage>
</organism>
<dbReference type="SUPFAM" id="SSF88713">
    <property type="entry name" value="Glycoside hydrolase/deacetylase"/>
    <property type="match status" value="1"/>
</dbReference>
<dbReference type="NCBIfam" id="NF003814">
    <property type="entry name" value="PRK05406.1-3"/>
    <property type="match status" value="1"/>
</dbReference>
<keyword evidence="2" id="KW-1185">Reference proteome</keyword>
<name>A0A562SGZ6_9BACT</name>
<dbReference type="InterPro" id="IPR011330">
    <property type="entry name" value="Glyco_hydro/deAcase_b/a-brl"/>
</dbReference>
<dbReference type="PANTHER" id="PTHR30292:SF0">
    <property type="entry name" value="5-OXOPROLINASE SUBUNIT A"/>
    <property type="match status" value="1"/>
</dbReference>
<dbReference type="AlphaFoldDB" id="A0A562SGZ6"/>
<dbReference type="RefSeq" id="WP_144887255.1">
    <property type="nucleotide sequence ID" value="NZ_VLLE01000005.1"/>
</dbReference>
<accession>A0A562SGZ6</accession>
<sequence length="247" mass="26373">MKSIDLNCDLGEGLATDAQIIPLISSANIACGYHAGDMDTMKRTIALCLQHNVNIGAHPSWPDKENFGRTEMHKSTAEIIALVTTQLQLIDDTAKQMGAVLKHVKPHGALYNQAAKVSTVAAAVAEAVSLFNPSLVLFGLSGSLSISIAKQKGLQTANEVFADRTYTDEGSLTPRSQPDALIESIDAAVEQALRMIRQQTVMSTSGKTIPVVADTICLHGDGKHAVDFCKAIVENLKQNQVDIKPVA</sequence>
<evidence type="ECO:0000313" key="2">
    <source>
        <dbReference type="Proteomes" id="UP000316167"/>
    </source>
</evidence>
<proteinExistence type="predicted"/>
<evidence type="ECO:0000313" key="1">
    <source>
        <dbReference type="EMBL" id="TWI80383.1"/>
    </source>
</evidence>
<gene>
    <name evidence="1" type="ORF">IQ13_3060</name>
</gene>
<reference evidence="1 2" key="1">
    <citation type="journal article" date="2015" name="Stand. Genomic Sci.">
        <title>Genomic Encyclopedia of Bacterial and Archaeal Type Strains, Phase III: the genomes of soil and plant-associated and newly described type strains.</title>
        <authorList>
            <person name="Whitman W.B."/>
            <person name="Woyke T."/>
            <person name="Klenk H.P."/>
            <person name="Zhou Y."/>
            <person name="Lilburn T.G."/>
            <person name="Beck B.J."/>
            <person name="De Vos P."/>
            <person name="Vandamme P."/>
            <person name="Eisen J.A."/>
            <person name="Garrity G."/>
            <person name="Hugenholtz P."/>
            <person name="Kyrpides N.C."/>
        </authorList>
    </citation>
    <scope>NUCLEOTIDE SEQUENCE [LARGE SCALE GENOMIC DNA]</scope>
    <source>
        <strain evidence="1 2">CGMCC 1.7271</strain>
    </source>
</reference>
<comment type="caution">
    <text evidence="1">The sequence shown here is derived from an EMBL/GenBank/DDBJ whole genome shotgun (WGS) entry which is preliminary data.</text>
</comment>
<protein>
    <submittedName>
        <fullName evidence="1">UPF0271 protein</fullName>
    </submittedName>
</protein>
<dbReference type="InterPro" id="IPR005501">
    <property type="entry name" value="LamB/YcsF/PxpA-like"/>
</dbReference>
<dbReference type="Gene3D" id="3.20.20.370">
    <property type="entry name" value="Glycoside hydrolase/deacetylase"/>
    <property type="match status" value="1"/>
</dbReference>
<dbReference type="Proteomes" id="UP000316167">
    <property type="component" value="Unassembled WGS sequence"/>
</dbReference>
<dbReference type="GO" id="GO:0005975">
    <property type="term" value="P:carbohydrate metabolic process"/>
    <property type="evidence" value="ECO:0007669"/>
    <property type="project" value="InterPro"/>
</dbReference>
<dbReference type="EMBL" id="VLLE01000005">
    <property type="protein sequence ID" value="TWI80383.1"/>
    <property type="molecule type" value="Genomic_DNA"/>
</dbReference>